<dbReference type="EMBL" id="CM042883">
    <property type="protein sequence ID" value="KAI4375324.1"/>
    <property type="molecule type" value="Genomic_DNA"/>
</dbReference>
<reference evidence="2" key="1">
    <citation type="journal article" date="2023" name="Front. Plant Sci.">
        <title>Chromosomal-level genome assembly of Melastoma candidum provides insights into trichome evolution.</title>
        <authorList>
            <person name="Zhong Y."/>
            <person name="Wu W."/>
            <person name="Sun C."/>
            <person name="Zou P."/>
            <person name="Liu Y."/>
            <person name="Dai S."/>
            <person name="Zhou R."/>
        </authorList>
    </citation>
    <scope>NUCLEOTIDE SEQUENCE [LARGE SCALE GENOMIC DNA]</scope>
</reference>
<dbReference type="Proteomes" id="UP001057402">
    <property type="component" value="Chromosome 4"/>
</dbReference>
<evidence type="ECO:0000313" key="2">
    <source>
        <dbReference type="Proteomes" id="UP001057402"/>
    </source>
</evidence>
<gene>
    <name evidence="1" type="ORF">MLD38_013207</name>
</gene>
<protein>
    <submittedName>
        <fullName evidence="1">Uncharacterized protein</fullName>
    </submittedName>
</protein>
<name>A0ACB9R8W8_9MYRT</name>
<organism evidence="1 2">
    <name type="scientific">Melastoma candidum</name>
    <dbReference type="NCBI Taxonomy" id="119954"/>
    <lineage>
        <taxon>Eukaryota</taxon>
        <taxon>Viridiplantae</taxon>
        <taxon>Streptophyta</taxon>
        <taxon>Embryophyta</taxon>
        <taxon>Tracheophyta</taxon>
        <taxon>Spermatophyta</taxon>
        <taxon>Magnoliopsida</taxon>
        <taxon>eudicotyledons</taxon>
        <taxon>Gunneridae</taxon>
        <taxon>Pentapetalae</taxon>
        <taxon>rosids</taxon>
        <taxon>malvids</taxon>
        <taxon>Myrtales</taxon>
        <taxon>Melastomataceae</taxon>
        <taxon>Melastomatoideae</taxon>
        <taxon>Melastomateae</taxon>
        <taxon>Melastoma</taxon>
    </lineage>
</organism>
<proteinExistence type="predicted"/>
<keyword evidence="2" id="KW-1185">Reference proteome</keyword>
<accession>A0ACB9R8W8</accession>
<sequence length="134" mass="15627">MNRNNIEASKAIKDPEISSQLNLIIFITFWIYRSHLLATKQYQTLQLSKNQQLGKKQNQHGFHFSNKQHLKQRTPSRSIRRSSGMKPEAIKTNPYTITTPLHWQGHRHKTEPTNNPQASHYNTTTTNRADPNPR</sequence>
<evidence type="ECO:0000313" key="1">
    <source>
        <dbReference type="EMBL" id="KAI4375324.1"/>
    </source>
</evidence>
<comment type="caution">
    <text evidence="1">The sequence shown here is derived from an EMBL/GenBank/DDBJ whole genome shotgun (WGS) entry which is preliminary data.</text>
</comment>